<evidence type="ECO:0000256" key="2">
    <source>
        <dbReference type="ARBA" id="ARBA00005697"/>
    </source>
</evidence>
<dbReference type="STRING" id="89059.LAC1533_0137"/>
<dbReference type="PANTHER" id="PTHR43337">
    <property type="entry name" value="XANTHINE/URACIL PERMEASE C887.17-RELATED"/>
    <property type="match status" value="1"/>
</dbReference>
<dbReference type="Proteomes" id="UP000051491">
    <property type="component" value="Unassembled WGS sequence"/>
</dbReference>
<protein>
    <submittedName>
        <fullName evidence="7">Purine transport protein</fullName>
    </submittedName>
</protein>
<keyword evidence="4" id="KW-0812">Transmembrane</keyword>
<proteinExistence type="inferred from homology"/>
<dbReference type="InterPro" id="IPR045018">
    <property type="entry name" value="Azg-like"/>
</dbReference>
<evidence type="ECO:0000256" key="4">
    <source>
        <dbReference type="ARBA" id="ARBA00022692"/>
    </source>
</evidence>
<dbReference type="Pfam" id="PF00860">
    <property type="entry name" value="Xan_ur_permease"/>
    <property type="match status" value="1"/>
</dbReference>
<dbReference type="InterPro" id="IPR006043">
    <property type="entry name" value="NCS2"/>
</dbReference>
<evidence type="ECO:0000256" key="5">
    <source>
        <dbReference type="ARBA" id="ARBA00022989"/>
    </source>
</evidence>
<dbReference type="GO" id="GO:0005886">
    <property type="term" value="C:plasma membrane"/>
    <property type="evidence" value="ECO:0007669"/>
    <property type="project" value="TreeGrafter"/>
</dbReference>
<gene>
    <name evidence="7" type="ORF">IV43_GL001817</name>
</gene>
<keyword evidence="3" id="KW-0813">Transport</keyword>
<dbReference type="PANTHER" id="PTHR43337:SF2">
    <property type="entry name" value="XANTHINE_URACIL PERMEASE"/>
    <property type="match status" value="1"/>
</dbReference>
<dbReference type="RefSeq" id="WP_010495397.1">
    <property type="nucleotide sequence ID" value="NZ_JBHUGU010000002.1"/>
</dbReference>
<dbReference type="PATRIC" id="fig|89059.3.peg.1934"/>
<dbReference type="GO" id="GO:0005345">
    <property type="term" value="F:purine nucleobase transmembrane transporter activity"/>
    <property type="evidence" value="ECO:0007669"/>
    <property type="project" value="TreeGrafter"/>
</dbReference>
<accession>A0A0R2K549</accession>
<evidence type="ECO:0000256" key="1">
    <source>
        <dbReference type="ARBA" id="ARBA00004141"/>
    </source>
</evidence>
<comment type="caution">
    <text evidence="7">The sequence shown here is derived from an EMBL/GenBank/DDBJ whole genome shotgun (WGS) entry which is preliminary data.</text>
</comment>
<dbReference type="AlphaFoldDB" id="A0A0R2K549"/>
<reference evidence="7 8" key="1">
    <citation type="journal article" date="2015" name="Genome Announc.">
        <title>Expanding the biotechnology potential of lactobacilli through comparative genomics of 213 strains and associated genera.</title>
        <authorList>
            <person name="Sun Z."/>
            <person name="Harris H.M."/>
            <person name="McCann A."/>
            <person name="Guo C."/>
            <person name="Argimon S."/>
            <person name="Zhang W."/>
            <person name="Yang X."/>
            <person name="Jeffery I.B."/>
            <person name="Cooney J.C."/>
            <person name="Kagawa T.F."/>
            <person name="Liu W."/>
            <person name="Song Y."/>
            <person name="Salvetti E."/>
            <person name="Wrobel A."/>
            <person name="Rasinkangas P."/>
            <person name="Parkhill J."/>
            <person name="Rea M.C."/>
            <person name="O'Sullivan O."/>
            <person name="Ritari J."/>
            <person name="Douillard F.P."/>
            <person name="Paul Ross R."/>
            <person name="Yang R."/>
            <person name="Briner A.E."/>
            <person name="Felis G.E."/>
            <person name="de Vos W.M."/>
            <person name="Barrangou R."/>
            <person name="Klaenhammer T.R."/>
            <person name="Caufield P.W."/>
            <person name="Cui Y."/>
            <person name="Zhang H."/>
            <person name="O'Toole P.W."/>
        </authorList>
    </citation>
    <scope>NUCLEOTIDE SEQUENCE [LARGE SCALE GENOMIC DNA]</scope>
    <source>
        <strain evidence="7 8">DSM 15353</strain>
    </source>
</reference>
<organism evidence="7 8">
    <name type="scientific">Ligilactobacillus acidipiscis</name>
    <dbReference type="NCBI Taxonomy" id="89059"/>
    <lineage>
        <taxon>Bacteria</taxon>
        <taxon>Bacillati</taxon>
        <taxon>Bacillota</taxon>
        <taxon>Bacilli</taxon>
        <taxon>Lactobacillales</taxon>
        <taxon>Lactobacillaceae</taxon>
        <taxon>Ligilactobacillus</taxon>
    </lineage>
</organism>
<evidence type="ECO:0000256" key="3">
    <source>
        <dbReference type="ARBA" id="ARBA00022448"/>
    </source>
</evidence>
<dbReference type="OrthoDB" id="9808458at2"/>
<evidence type="ECO:0000313" key="7">
    <source>
        <dbReference type="EMBL" id="KRN81690.1"/>
    </source>
</evidence>
<keyword evidence="5" id="KW-1133">Transmembrane helix</keyword>
<evidence type="ECO:0000256" key="6">
    <source>
        <dbReference type="ARBA" id="ARBA00023136"/>
    </source>
</evidence>
<sequence length="425" mass="44752">MKKQHSFNSNINLQTELIAGVTSFFAISYIIVVNPLILKDAGIPASLSVFATIFSSALGCLLMYFIADAPIIITPGMGVNAFFTYTLVQSMGFTWQQALAVCAVSGLVYLLIAFTPLSKVFASAIPASLKHGITAGIGMFLVVLGLEKAQLIRSGGKQSLLALGDLSSLPVLLALFCLALTLMLYLRKVPGGFVIGIVVTSVLAFLVHLDSRSGSNTSLSLLGSYGKLLFQGDFGGIFTVKFLAAVFSMTMILVFESMGLLQGLLGDSPNFQRAYQASAIAAFCSSFMGTSPTVAAAESASGIESGGRTGVTSLTAGIMFLISLFLIPLLSYVPDAAIAPVIIITGALMMEQIGQIDLTDFSEWFPAFLIVVLIPLTGSISSGLAFGFIAYPFAKFAAGRKSGVSRTMLVLSVLFLLQLISSVLL</sequence>
<comment type="subcellular location">
    <subcellularLocation>
        <location evidence="1">Membrane</location>
        <topology evidence="1">Multi-pass membrane protein</topology>
    </subcellularLocation>
</comment>
<name>A0A0R2K549_9LACO</name>
<evidence type="ECO:0000313" key="8">
    <source>
        <dbReference type="Proteomes" id="UP000051491"/>
    </source>
</evidence>
<keyword evidence="6" id="KW-0472">Membrane</keyword>
<dbReference type="EMBL" id="JQBK01000062">
    <property type="protein sequence ID" value="KRN81690.1"/>
    <property type="molecule type" value="Genomic_DNA"/>
</dbReference>
<comment type="similarity">
    <text evidence="2">Belongs to the nucleobase:cation symporter-2 (NCS2) (TC 2.A.40) family. Azg-like subfamily.</text>
</comment>